<dbReference type="AlphaFoldDB" id="A0A430KW95"/>
<dbReference type="OrthoDB" id="9777645at2"/>
<sequence>MKDSDGLVSSVFKKPLKTVIDLADEGISSATAQFDKLRDQRFCLGITGLSQSGKSTFITSLINQLMQHDTASLAGFSPVLTDRLLGVKIHPLDAPELPQFPYEEAYQGLCGAEPHWPASTADVSGCLLELRLANSGAKFNPFSRKQFSLYLEIRDYPGEWLLDLPLRDMSYSRWCAQCNAQYTQSPRAELLGELLQDLQQLDPLAEADEETLNRFNQRYIAFLKACKYNSKSLSMIQPGRFLMPGQLKDPDVLCFMPLLKCGSYTEGQLKAAANNSYYKICERRYQRYIKELVEPFYKAFFSRIDRQLVLVDVVNALNAGPEYIDDMRQALANITDSFAYGSRNRLFQLFSPKIDKVVFAATKIDQVLSEDHEAVRQLLSVIVKQAYRNAQHEGIQPICEATAAVRSSKEVKHENQLGISGFGVDGEAIGYIHPKIPNRIPEGDEWAPFLDWTIPPLNPPKGISYQNDDAIPHIRLDTVLNALIGDKCL</sequence>
<dbReference type="PANTHER" id="PTHR38605">
    <property type="entry name" value="ATPASE-RELATED"/>
    <property type="match status" value="1"/>
</dbReference>
<organism evidence="1 2">
    <name type="scientific">Amphritea opalescens</name>
    <dbReference type="NCBI Taxonomy" id="2490544"/>
    <lineage>
        <taxon>Bacteria</taxon>
        <taxon>Pseudomonadati</taxon>
        <taxon>Pseudomonadota</taxon>
        <taxon>Gammaproteobacteria</taxon>
        <taxon>Oceanospirillales</taxon>
        <taxon>Oceanospirillaceae</taxon>
        <taxon>Amphritea</taxon>
    </lineage>
</organism>
<dbReference type="Proteomes" id="UP000283087">
    <property type="component" value="Unassembled WGS sequence"/>
</dbReference>
<dbReference type="PIRSF" id="PIRSF019381">
    <property type="entry name" value="YcjX"/>
    <property type="match status" value="1"/>
</dbReference>
<dbReference type="InterPro" id="IPR007413">
    <property type="entry name" value="YcjX-like"/>
</dbReference>
<dbReference type="Pfam" id="PF04317">
    <property type="entry name" value="DUF463"/>
    <property type="match status" value="1"/>
</dbReference>
<dbReference type="RefSeq" id="WP_126156958.1">
    <property type="nucleotide sequence ID" value="NZ_RQXW01000001.1"/>
</dbReference>
<reference evidence="1 2" key="1">
    <citation type="submission" date="2018-11" db="EMBL/GenBank/DDBJ databases">
        <title>The draft genome sequence of Amphritea opalescens ANRC-JH13T.</title>
        <authorList>
            <person name="Fang Z."/>
            <person name="Zhang Y."/>
            <person name="Han X."/>
        </authorList>
    </citation>
    <scope>NUCLEOTIDE SEQUENCE [LARGE SCALE GENOMIC DNA]</scope>
    <source>
        <strain evidence="1 2">ANRC-JH13</strain>
    </source>
</reference>
<name>A0A430KW95_9GAMM</name>
<dbReference type="PANTHER" id="PTHR38605:SF1">
    <property type="entry name" value="ATPASE"/>
    <property type="match status" value="1"/>
</dbReference>
<protein>
    <submittedName>
        <fullName evidence="1">YcjX family protein</fullName>
    </submittedName>
</protein>
<proteinExistence type="predicted"/>
<evidence type="ECO:0000313" key="1">
    <source>
        <dbReference type="EMBL" id="RTE67748.1"/>
    </source>
</evidence>
<accession>A0A430KW95</accession>
<evidence type="ECO:0000313" key="2">
    <source>
        <dbReference type="Proteomes" id="UP000283087"/>
    </source>
</evidence>
<gene>
    <name evidence="1" type="ORF">EH243_02015</name>
</gene>
<keyword evidence="2" id="KW-1185">Reference proteome</keyword>
<dbReference type="EMBL" id="RQXW01000001">
    <property type="protein sequence ID" value="RTE67748.1"/>
    <property type="molecule type" value="Genomic_DNA"/>
</dbReference>
<comment type="caution">
    <text evidence="1">The sequence shown here is derived from an EMBL/GenBank/DDBJ whole genome shotgun (WGS) entry which is preliminary data.</text>
</comment>